<keyword evidence="2 5" id="KW-0812">Transmembrane</keyword>
<feature type="transmembrane region" description="Helical" evidence="5">
    <location>
        <begin position="65"/>
        <end position="84"/>
    </location>
</feature>
<reference evidence="8" key="1">
    <citation type="journal article" date="2019" name="Int. J. Syst. Evol. Microbiol.">
        <title>The Global Catalogue of Microorganisms (GCM) 10K type strain sequencing project: providing services to taxonomists for standard genome sequencing and annotation.</title>
        <authorList>
            <consortium name="The Broad Institute Genomics Platform"/>
            <consortium name="The Broad Institute Genome Sequencing Center for Infectious Disease"/>
            <person name="Wu L."/>
            <person name="Ma J."/>
        </authorList>
    </citation>
    <scope>NUCLEOTIDE SEQUENCE [LARGE SCALE GENOMIC DNA]</scope>
    <source>
        <strain evidence="8">DT92</strain>
    </source>
</reference>
<dbReference type="Pfam" id="PF04932">
    <property type="entry name" value="Wzy_C"/>
    <property type="match status" value="1"/>
</dbReference>
<comment type="caution">
    <text evidence="7">The sequence shown here is derived from an EMBL/GenBank/DDBJ whole genome shotgun (WGS) entry which is preliminary data.</text>
</comment>
<protein>
    <submittedName>
        <fullName evidence="7">O-antigen ligase family protein</fullName>
    </submittedName>
</protein>
<evidence type="ECO:0000256" key="5">
    <source>
        <dbReference type="SAM" id="Phobius"/>
    </source>
</evidence>
<feature type="transmembrane region" description="Helical" evidence="5">
    <location>
        <begin position="344"/>
        <end position="367"/>
    </location>
</feature>
<feature type="transmembrane region" description="Helical" evidence="5">
    <location>
        <begin position="125"/>
        <end position="143"/>
    </location>
</feature>
<name>A0ABW5AUR7_9FLAO</name>
<dbReference type="PANTHER" id="PTHR37422:SF17">
    <property type="entry name" value="O-ANTIGEN LIGASE"/>
    <property type="match status" value="1"/>
</dbReference>
<evidence type="ECO:0000256" key="2">
    <source>
        <dbReference type="ARBA" id="ARBA00022692"/>
    </source>
</evidence>
<evidence type="ECO:0000256" key="3">
    <source>
        <dbReference type="ARBA" id="ARBA00022989"/>
    </source>
</evidence>
<evidence type="ECO:0000313" key="8">
    <source>
        <dbReference type="Proteomes" id="UP001597344"/>
    </source>
</evidence>
<accession>A0ABW5AUR7</accession>
<dbReference type="RefSeq" id="WP_378319201.1">
    <property type="nucleotide sequence ID" value="NZ_JBHUHY010000003.1"/>
</dbReference>
<keyword evidence="4 5" id="KW-0472">Membrane</keyword>
<evidence type="ECO:0000256" key="1">
    <source>
        <dbReference type="ARBA" id="ARBA00004141"/>
    </source>
</evidence>
<feature type="transmembrane region" description="Helical" evidence="5">
    <location>
        <begin position="218"/>
        <end position="234"/>
    </location>
</feature>
<organism evidence="7 8">
    <name type="scientific">Aquimarina celericrescens</name>
    <dbReference type="NCBI Taxonomy" id="1964542"/>
    <lineage>
        <taxon>Bacteria</taxon>
        <taxon>Pseudomonadati</taxon>
        <taxon>Bacteroidota</taxon>
        <taxon>Flavobacteriia</taxon>
        <taxon>Flavobacteriales</taxon>
        <taxon>Flavobacteriaceae</taxon>
        <taxon>Aquimarina</taxon>
    </lineage>
</organism>
<feature type="transmembrane region" description="Helical" evidence="5">
    <location>
        <begin position="397"/>
        <end position="416"/>
    </location>
</feature>
<evidence type="ECO:0000256" key="4">
    <source>
        <dbReference type="ARBA" id="ARBA00023136"/>
    </source>
</evidence>
<feature type="transmembrane region" description="Helical" evidence="5">
    <location>
        <begin position="96"/>
        <end position="113"/>
    </location>
</feature>
<comment type="subcellular location">
    <subcellularLocation>
        <location evidence="1">Membrane</location>
        <topology evidence="1">Multi-pass membrane protein</topology>
    </subcellularLocation>
</comment>
<dbReference type="EMBL" id="JBHUHY010000003">
    <property type="protein sequence ID" value="MFD2186222.1"/>
    <property type="molecule type" value="Genomic_DNA"/>
</dbReference>
<feature type="transmembrane region" description="Helical" evidence="5">
    <location>
        <begin position="172"/>
        <end position="189"/>
    </location>
</feature>
<proteinExistence type="predicted"/>
<feature type="domain" description="O-antigen ligase-related" evidence="6">
    <location>
        <begin position="204"/>
        <end position="356"/>
    </location>
</feature>
<evidence type="ECO:0000259" key="6">
    <source>
        <dbReference type="Pfam" id="PF04932"/>
    </source>
</evidence>
<sequence>MNIWKSITQKNSLETIYDKSVFVALLLVIVTYPFSMSINSLTIILLAGASIIKLIVERKIYLHKVYILFFLIFLIRLLSLFYTTNMHSGGRAIERSLSLLIFPLVFMVNKPILLNRTFLFKTLNIATLVACLFCLLNNYYYFVTNNISVKWWLDWKYNNHHLSSYLDFGPNYFSLVIVINLAGMYFYKYNSFRSKILWSISYCIQFIFLLLLSSRSLILFFVLSTTIIFLYKMYNKYKIKGIIMTTVFLVFGTLVALSIPVVKQRFNKTYLELVSDNKAETKVGGFVNRIQKVKSAIHILKENYLLGVGIGDVKDELKKEYIKIDFQEGINLSFDAHNQYLQSYLASGILGFISYLLILLAIGYNFILDKKYFFLFIVCIYAYFSLFESLIETHKGIVLFSILLLLVLPFDNQKVLQIDWNKRK</sequence>
<dbReference type="PANTHER" id="PTHR37422">
    <property type="entry name" value="TEICHURONIC ACID BIOSYNTHESIS PROTEIN TUAE"/>
    <property type="match status" value="1"/>
</dbReference>
<dbReference type="InterPro" id="IPR051533">
    <property type="entry name" value="WaaL-like"/>
</dbReference>
<keyword evidence="3 5" id="KW-1133">Transmembrane helix</keyword>
<dbReference type="GO" id="GO:0016874">
    <property type="term" value="F:ligase activity"/>
    <property type="evidence" value="ECO:0007669"/>
    <property type="project" value="UniProtKB-KW"/>
</dbReference>
<feature type="transmembrane region" description="Helical" evidence="5">
    <location>
        <begin position="372"/>
        <end position="391"/>
    </location>
</feature>
<dbReference type="InterPro" id="IPR007016">
    <property type="entry name" value="O-antigen_ligase-rel_domated"/>
</dbReference>
<keyword evidence="7" id="KW-0436">Ligase</keyword>
<dbReference type="Proteomes" id="UP001597344">
    <property type="component" value="Unassembled WGS sequence"/>
</dbReference>
<evidence type="ECO:0000313" key="7">
    <source>
        <dbReference type="EMBL" id="MFD2186222.1"/>
    </source>
</evidence>
<feature type="transmembrane region" description="Helical" evidence="5">
    <location>
        <begin position="241"/>
        <end position="262"/>
    </location>
</feature>
<keyword evidence="8" id="KW-1185">Reference proteome</keyword>
<gene>
    <name evidence="7" type="ORF">ACFSJT_05420</name>
</gene>